<keyword evidence="2" id="KW-1185">Reference proteome</keyword>
<evidence type="ECO:0000313" key="2">
    <source>
        <dbReference type="Proteomes" id="UP000887013"/>
    </source>
</evidence>
<accession>A0A8X6QPG6</accession>
<name>A0A8X6QPG6_NEPPI</name>
<dbReference type="EMBL" id="BMAW01129960">
    <property type="protein sequence ID" value="GFU32741.1"/>
    <property type="molecule type" value="Genomic_DNA"/>
</dbReference>
<proteinExistence type="predicted"/>
<dbReference type="Proteomes" id="UP000887013">
    <property type="component" value="Unassembled WGS sequence"/>
</dbReference>
<evidence type="ECO:0000313" key="1">
    <source>
        <dbReference type="EMBL" id="GFU32741.1"/>
    </source>
</evidence>
<gene>
    <name evidence="1" type="ORF">NPIL_686181</name>
</gene>
<protein>
    <submittedName>
        <fullName evidence="1">Uncharacterized protein</fullName>
    </submittedName>
</protein>
<sequence>MVAENMVDRTKHLTLRPQVGMVGLSSPFYVDLSFGELIFGQDRKYCSAMDLSIKYQYNKILSLQCKNLGSGNNGLESPIRRQQLNSY</sequence>
<reference evidence="1" key="1">
    <citation type="submission" date="2020-08" db="EMBL/GenBank/DDBJ databases">
        <title>Multicomponent nature underlies the extraordinary mechanical properties of spider dragline silk.</title>
        <authorList>
            <person name="Kono N."/>
            <person name="Nakamura H."/>
            <person name="Mori M."/>
            <person name="Yoshida Y."/>
            <person name="Ohtoshi R."/>
            <person name="Malay A.D."/>
            <person name="Moran D.A.P."/>
            <person name="Tomita M."/>
            <person name="Numata K."/>
            <person name="Arakawa K."/>
        </authorList>
    </citation>
    <scope>NUCLEOTIDE SEQUENCE</scope>
</reference>
<comment type="caution">
    <text evidence="1">The sequence shown here is derived from an EMBL/GenBank/DDBJ whole genome shotgun (WGS) entry which is preliminary data.</text>
</comment>
<organism evidence="1 2">
    <name type="scientific">Nephila pilipes</name>
    <name type="common">Giant wood spider</name>
    <name type="synonym">Nephila maculata</name>
    <dbReference type="NCBI Taxonomy" id="299642"/>
    <lineage>
        <taxon>Eukaryota</taxon>
        <taxon>Metazoa</taxon>
        <taxon>Ecdysozoa</taxon>
        <taxon>Arthropoda</taxon>
        <taxon>Chelicerata</taxon>
        <taxon>Arachnida</taxon>
        <taxon>Araneae</taxon>
        <taxon>Araneomorphae</taxon>
        <taxon>Entelegynae</taxon>
        <taxon>Araneoidea</taxon>
        <taxon>Nephilidae</taxon>
        <taxon>Nephila</taxon>
    </lineage>
</organism>
<dbReference type="AlphaFoldDB" id="A0A8X6QPG6"/>